<dbReference type="HOGENOM" id="CLU_3173834_0_0_9"/>
<protein>
    <submittedName>
        <fullName evidence="1">Uncharacterized protein</fullName>
    </submittedName>
</protein>
<name>C1CD64_STRZJ</name>
<evidence type="ECO:0000313" key="2">
    <source>
        <dbReference type="Proteomes" id="UP000002206"/>
    </source>
</evidence>
<proteinExistence type="predicted"/>
<sequence length="47" mass="5773">MSSLISKRLLCVLQKYLNSFSKLLKYFVWKFQKFYVYDKNPYNGNKK</sequence>
<gene>
    <name evidence="1" type="ordered locus">SPJ_0652</name>
</gene>
<accession>C1CD64</accession>
<dbReference type="EMBL" id="CP000919">
    <property type="protein sequence ID" value="ACO19785.1"/>
    <property type="molecule type" value="Genomic_DNA"/>
</dbReference>
<dbReference type="KEGG" id="sjj:SPJ_0652"/>
<dbReference type="Proteomes" id="UP000002206">
    <property type="component" value="Chromosome"/>
</dbReference>
<dbReference type="AlphaFoldDB" id="C1CD64"/>
<organism evidence="1 2">
    <name type="scientific">Streptococcus pneumoniae (strain JJA)</name>
    <dbReference type="NCBI Taxonomy" id="488222"/>
    <lineage>
        <taxon>Bacteria</taxon>
        <taxon>Bacillati</taxon>
        <taxon>Bacillota</taxon>
        <taxon>Bacilli</taxon>
        <taxon>Lactobacillales</taxon>
        <taxon>Streptococcaceae</taxon>
        <taxon>Streptococcus</taxon>
    </lineage>
</organism>
<evidence type="ECO:0000313" key="1">
    <source>
        <dbReference type="EMBL" id="ACO19785.1"/>
    </source>
</evidence>
<reference evidence="2" key="1">
    <citation type="journal article" date="2010" name="Genome Biol.">
        <title>Structure and dynamics of the pan-genome of Streptococcus pneumoniae and closely related species.</title>
        <authorList>
            <person name="Donati C."/>
            <person name="Hiller N.L."/>
            <person name="Tettelin H."/>
            <person name="Muzzi A."/>
            <person name="Croucher N.J."/>
            <person name="Angiuoli S.V."/>
            <person name="Oggioni M."/>
            <person name="Dunning Hotopp J.C."/>
            <person name="Hu F.Z."/>
            <person name="Riley D.R."/>
            <person name="Covacci A."/>
            <person name="Mitchell T.J."/>
            <person name="Bentley S.D."/>
            <person name="Kilian M."/>
            <person name="Ehrlich G.D."/>
            <person name="Rappuoli R."/>
            <person name="Moxon E.R."/>
            <person name="Masignani V."/>
        </authorList>
    </citation>
    <scope>NUCLEOTIDE SEQUENCE [LARGE SCALE GENOMIC DNA]</scope>
    <source>
        <strain evidence="2">JJA</strain>
    </source>
</reference>